<dbReference type="InterPro" id="IPR033432">
    <property type="entry name" value="GH94_catalytic"/>
</dbReference>
<dbReference type="InterPro" id="IPR008928">
    <property type="entry name" value="6-hairpin_glycosidase_sf"/>
</dbReference>
<dbReference type="InterPro" id="IPR037018">
    <property type="entry name" value="GH65_N"/>
</dbReference>
<accession>A0AA37SZJ4</accession>
<organism evidence="5 6">
    <name type="scientific">Agaribacter marinus</name>
    <dbReference type="NCBI Taxonomy" id="1431249"/>
    <lineage>
        <taxon>Bacteria</taxon>
        <taxon>Pseudomonadati</taxon>
        <taxon>Pseudomonadota</taxon>
        <taxon>Gammaproteobacteria</taxon>
        <taxon>Alteromonadales</taxon>
        <taxon>Alteromonadaceae</taxon>
        <taxon>Agaribacter</taxon>
    </lineage>
</organism>
<evidence type="ECO:0000259" key="3">
    <source>
        <dbReference type="Pfam" id="PF06165"/>
    </source>
</evidence>
<dbReference type="SUPFAM" id="SSF48208">
    <property type="entry name" value="Six-hairpin glycosidases"/>
    <property type="match status" value="1"/>
</dbReference>
<dbReference type="Pfam" id="PF17167">
    <property type="entry name" value="Glyco_hydro_94"/>
    <property type="match status" value="1"/>
</dbReference>
<evidence type="ECO:0000313" key="6">
    <source>
        <dbReference type="Proteomes" id="UP001156601"/>
    </source>
</evidence>
<dbReference type="EMBL" id="BSOT01000006">
    <property type="protein sequence ID" value="GLR71534.1"/>
    <property type="molecule type" value="Genomic_DNA"/>
</dbReference>
<dbReference type="Gene3D" id="2.70.98.40">
    <property type="entry name" value="Glycoside hydrolase, family 65, N-terminal domain"/>
    <property type="match status" value="1"/>
</dbReference>
<dbReference type="Gene3D" id="1.50.10.10">
    <property type="match status" value="1"/>
</dbReference>
<dbReference type="AlphaFoldDB" id="A0AA37SZJ4"/>
<dbReference type="PANTHER" id="PTHR37469">
    <property type="entry name" value="CELLOBIONIC ACID PHOSPHORYLASE-RELATED"/>
    <property type="match status" value="1"/>
</dbReference>
<dbReference type="GO" id="GO:0016757">
    <property type="term" value="F:glycosyltransferase activity"/>
    <property type="evidence" value="ECO:0007669"/>
    <property type="project" value="UniProtKB-KW"/>
</dbReference>
<name>A0AA37SZJ4_9ALTE</name>
<dbReference type="GO" id="GO:0005975">
    <property type="term" value="P:carbohydrate metabolic process"/>
    <property type="evidence" value="ECO:0007669"/>
    <property type="project" value="InterPro"/>
</dbReference>
<dbReference type="InterPro" id="IPR011013">
    <property type="entry name" value="Gal_mutarotase_sf_dom"/>
</dbReference>
<protein>
    <submittedName>
        <fullName evidence="5">Cellobionic acid phosphorylase</fullName>
    </submittedName>
</protein>
<dbReference type="InterPro" id="IPR052047">
    <property type="entry name" value="GH94_Enzymes"/>
</dbReference>
<proteinExistence type="predicted"/>
<reference evidence="5" key="2">
    <citation type="submission" date="2023-01" db="EMBL/GenBank/DDBJ databases">
        <title>Draft genome sequence of Agaribacter marinus strain NBRC 110023.</title>
        <authorList>
            <person name="Sun Q."/>
            <person name="Mori K."/>
        </authorList>
    </citation>
    <scope>NUCLEOTIDE SEQUENCE</scope>
    <source>
        <strain evidence="5">NBRC 110023</strain>
    </source>
</reference>
<sequence>MSDAVTQNINKPIFSYEKGTGGAEIRLHSPLSMPNATGYLWNKKMMFQMTCRGYANALHMQPEPAKYAYGQSFEAKTFMQPEHHYYSGHPGRFFYIKLSNSDIFSLPYEPTRQTLDKFAFIQGQDTLRWEIEHANIQFTLRVTLADDVALEDWRLDIVNKSNNEIHLDIYPCFTIGYASWMNQSARFVPELNGILGEYITPYQKAKDYPKIKQSMDKTLFIADSPIESFDTSTNRFLGEGHMHCPDGVKHSSLFNSTALYETPIAVLQHKIRLEPRQQKKLSWLFGPCQSETHAKTLSNRLQQHITAKPSYLKQGISIQTPNADLNHMINSWLPRQLSYHIESNRLTTDPQTRNFLQDHLSSIWLNPTLAKRNLLLALSQQGKNGAMPDGILLHEGAELKYINQVPHSDHNVWLFPFVELYLSETNDFSILETTVGFGDSDHESTVSEHLELACDYLWAQRDHRGLSLIQQGDWCDPMNMVGIQGRGVSFWLTFASAYAFGIWSKILKTTQDTIRAAKWHDYQQILNDTCNTLGWDGDWYARGITDDDEHFGISRDQEGQIFLNPQAWAMLSEAPTPEQADKMVNAIESKLRTPFGYCMLAPAYTHMDERIGRVTQKFPGTAENGSVYNHAASFYAYALYQQAKINNTNKHNDIAFEVLFSMLATDSDCLKRGQLPNFIPNYYRGAYHQLPEAAGRSSQLFNTGTCAWYYRSVIEGLFGIKQSKGSLTVKPNLPSSWTNASISKKIFGANVRINIKRGAEASVSSDSNNLQIEGSHISGFEAKKTYLISVIINE</sequence>
<dbReference type="InterPro" id="IPR012341">
    <property type="entry name" value="6hp_glycosidase-like_sf"/>
</dbReference>
<evidence type="ECO:0000313" key="5">
    <source>
        <dbReference type="EMBL" id="GLR71534.1"/>
    </source>
</evidence>
<dbReference type="Gene3D" id="2.60.420.10">
    <property type="entry name" value="Maltose phosphorylase, domain 3"/>
    <property type="match status" value="1"/>
</dbReference>
<reference evidence="5" key="1">
    <citation type="journal article" date="2014" name="Int. J. Syst. Evol. Microbiol.">
        <title>Complete genome sequence of Corynebacterium casei LMG S-19264T (=DSM 44701T), isolated from a smear-ripened cheese.</title>
        <authorList>
            <consortium name="US DOE Joint Genome Institute (JGI-PGF)"/>
            <person name="Walter F."/>
            <person name="Albersmeier A."/>
            <person name="Kalinowski J."/>
            <person name="Ruckert C."/>
        </authorList>
    </citation>
    <scope>NUCLEOTIDE SEQUENCE</scope>
    <source>
        <strain evidence="5">NBRC 110023</strain>
    </source>
</reference>
<dbReference type="RefSeq" id="WP_284217888.1">
    <property type="nucleotide sequence ID" value="NZ_BSOT01000006.1"/>
</dbReference>
<evidence type="ECO:0000256" key="2">
    <source>
        <dbReference type="ARBA" id="ARBA00022679"/>
    </source>
</evidence>
<evidence type="ECO:0000259" key="4">
    <source>
        <dbReference type="Pfam" id="PF17167"/>
    </source>
</evidence>
<dbReference type="GO" id="GO:0030246">
    <property type="term" value="F:carbohydrate binding"/>
    <property type="evidence" value="ECO:0007669"/>
    <property type="project" value="InterPro"/>
</dbReference>
<keyword evidence="2" id="KW-0808">Transferase</keyword>
<dbReference type="SUPFAM" id="SSF74650">
    <property type="entry name" value="Galactose mutarotase-like"/>
    <property type="match status" value="1"/>
</dbReference>
<dbReference type="PANTHER" id="PTHR37469:SF2">
    <property type="entry name" value="CELLOBIONIC ACID PHOSPHORYLASE"/>
    <property type="match status" value="1"/>
</dbReference>
<feature type="domain" description="Glycosyl hydrolase 94 catalytic" evidence="4">
    <location>
        <begin position="316"/>
        <end position="719"/>
    </location>
</feature>
<comment type="caution">
    <text evidence="5">The sequence shown here is derived from an EMBL/GenBank/DDBJ whole genome shotgun (WGS) entry which is preliminary data.</text>
</comment>
<evidence type="ECO:0000256" key="1">
    <source>
        <dbReference type="ARBA" id="ARBA00022676"/>
    </source>
</evidence>
<feature type="domain" description="Glycosyl hydrolase 94 supersandwich" evidence="3">
    <location>
        <begin position="89"/>
        <end position="303"/>
    </location>
</feature>
<dbReference type="InterPro" id="IPR010383">
    <property type="entry name" value="Glyco_hydrolase_94_b-supersand"/>
</dbReference>
<keyword evidence="6" id="KW-1185">Reference proteome</keyword>
<dbReference type="Proteomes" id="UP001156601">
    <property type="component" value="Unassembled WGS sequence"/>
</dbReference>
<keyword evidence="1" id="KW-0328">Glycosyltransferase</keyword>
<gene>
    <name evidence="5" type="ORF">GCM10007852_24420</name>
</gene>
<dbReference type="Pfam" id="PF06165">
    <property type="entry name" value="GH94_b-supersand"/>
    <property type="match status" value="1"/>
</dbReference>